<accession>A0A074IUL5</accession>
<dbReference type="Proteomes" id="UP000027855">
    <property type="component" value="Unassembled WGS sequence"/>
</dbReference>
<dbReference type="RefSeq" id="WP_037602616.1">
    <property type="nucleotide sequence ID" value="NZ_CAJHJP010000001.1"/>
</dbReference>
<gene>
    <name evidence="3" type="ORF">DL07_04715</name>
</gene>
<evidence type="ECO:0000313" key="3">
    <source>
        <dbReference type="EMBL" id="KEO44586.1"/>
    </source>
</evidence>
<dbReference type="PROSITE" id="PS51257">
    <property type="entry name" value="PROKAR_LIPOPROTEIN"/>
    <property type="match status" value="1"/>
</dbReference>
<sequence>MRIKFPLLIIACCLLLMACSHKNTQKNYQAYYSFNNVTTPTQEKQLAKALKSKGIPTKDWDNLAPYITRYNQENTNLQPVVKKWTKSKIGKDQNQFVTFLNEKTFEENKSHFTDDLNCRRTSFLLLHDLITSSEDLTKLELPLQNEFIDLKSHHKELTAKDQALYSLLFGDNISYQSTDDLLKAWKKAGLKFPEKVKLLSVFQNSPGDVSNFHTAIAYEKDGSIYVFEKQDPTLPYRWSRFNNWADIKTHWLSNRFKVFKDNVDILVNDQKFDDFLENTLYIPQNNQLAPQDE</sequence>
<dbReference type="Pfam" id="PF14133">
    <property type="entry name" value="DUF4300"/>
    <property type="match status" value="1"/>
</dbReference>
<feature type="domain" description="DUF4300" evidence="2">
    <location>
        <begin position="34"/>
        <end position="271"/>
    </location>
</feature>
<evidence type="ECO:0000313" key="4">
    <source>
        <dbReference type="Proteomes" id="UP000027855"/>
    </source>
</evidence>
<protein>
    <recommendedName>
        <fullName evidence="2">DUF4300 domain-containing protein</fullName>
    </recommendedName>
</protein>
<evidence type="ECO:0000259" key="2">
    <source>
        <dbReference type="Pfam" id="PF14133"/>
    </source>
</evidence>
<reference evidence="3 4" key="1">
    <citation type="submission" date="2014-04" db="EMBL/GenBank/DDBJ databases">
        <title>Variable characteristics of bacteriocin-producing Streptococcus salivarius strains isolated from Malaysian subjects.</title>
        <authorList>
            <person name="Philip K."/>
            <person name="Barbour A."/>
        </authorList>
    </citation>
    <scope>NUCLEOTIDE SEQUENCE [LARGE SCALE GENOMIC DNA]</scope>
    <source>
        <strain evidence="3 4">NU10</strain>
    </source>
</reference>
<keyword evidence="1" id="KW-0732">Signal</keyword>
<proteinExistence type="predicted"/>
<evidence type="ECO:0000256" key="1">
    <source>
        <dbReference type="SAM" id="SignalP"/>
    </source>
</evidence>
<organism evidence="3 4">
    <name type="scientific">Streptococcus salivarius</name>
    <dbReference type="NCBI Taxonomy" id="1304"/>
    <lineage>
        <taxon>Bacteria</taxon>
        <taxon>Bacillati</taxon>
        <taxon>Bacillota</taxon>
        <taxon>Bacilli</taxon>
        <taxon>Lactobacillales</taxon>
        <taxon>Streptococcaceae</taxon>
        <taxon>Streptococcus</taxon>
    </lineage>
</organism>
<feature type="chain" id="PRO_5039014095" description="DUF4300 domain-containing protein" evidence="1">
    <location>
        <begin position="23"/>
        <end position="293"/>
    </location>
</feature>
<dbReference type="InterPro" id="IPR025389">
    <property type="entry name" value="DUF4300"/>
</dbReference>
<dbReference type="EMBL" id="JJMT01000019">
    <property type="protein sequence ID" value="KEO44586.1"/>
    <property type="molecule type" value="Genomic_DNA"/>
</dbReference>
<feature type="signal peptide" evidence="1">
    <location>
        <begin position="1"/>
        <end position="22"/>
    </location>
</feature>
<name>A0A074IUL5_STRSL</name>
<comment type="caution">
    <text evidence="3">The sequence shown here is derived from an EMBL/GenBank/DDBJ whole genome shotgun (WGS) entry which is preliminary data.</text>
</comment>
<dbReference type="AlphaFoldDB" id="A0A074IUL5"/>